<name>A0ABD1LWJ4_9FABA</name>
<dbReference type="EMBL" id="JBGMDY010000007">
    <property type="protein sequence ID" value="KAL2327849.1"/>
    <property type="molecule type" value="Genomic_DNA"/>
</dbReference>
<evidence type="ECO:0000313" key="3">
    <source>
        <dbReference type="Proteomes" id="UP001603857"/>
    </source>
</evidence>
<gene>
    <name evidence="2" type="ORF">Fmac_021276</name>
</gene>
<comment type="caution">
    <text evidence="2">The sequence shown here is derived from an EMBL/GenBank/DDBJ whole genome shotgun (WGS) entry which is preliminary data.</text>
</comment>
<reference evidence="2 3" key="1">
    <citation type="submission" date="2024-08" db="EMBL/GenBank/DDBJ databases">
        <title>Insights into the chromosomal genome structure of Flemingia macrophylla.</title>
        <authorList>
            <person name="Ding Y."/>
            <person name="Zhao Y."/>
            <person name="Bi W."/>
            <person name="Wu M."/>
            <person name="Zhao G."/>
            <person name="Gong Y."/>
            <person name="Li W."/>
            <person name="Zhang P."/>
        </authorList>
    </citation>
    <scope>NUCLEOTIDE SEQUENCE [LARGE SCALE GENOMIC DNA]</scope>
    <source>
        <strain evidence="2">DYQJB</strain>
        <tissue evidence="2">Leaf</tissue>
    </source>
</reference>
<dbReference type="AlphaFoldDB" id="A0ABD1LWJ4"/>
<dbReference type="Proteomes" id="UP001603857">
    <property type="component" value="Unassembled WGS sequence"/>
</dbReference>
<feature type="region of interest" description="Disordered" evidence="1">
    <location>
        <begin position="1"/>
        <end position="21"/>
    </location>
</feature>
<organism evidence="2 3">
    <name type="scientific">Flemingia macrophylla</name>
    <dbReference type="NCBI Taxonomy" id="520843"/>
    <lineage>
        <taxon>Eukaryota</taxon>
        <taxon>Viridiplantae</taxon>
        <taxon>Streptophyta</taxon>
        <taxon>Embryophyta</taxon>
        <taxon>Tracheophyta</taxon>
        <taxon>Spermatophyta</taxon>
        <taxon>Magnoliopsida</taxon>
        <taxon>eudicotyledons</taxon>
        <taxon>Gunneridae</taxon>
        <taxon>Pentapetalae</taxon>
        <taxon>rosids</taxon>
        <taxon>fabids</taxon>
        <taxon>Fabales</taxon>
        <taxon>Fabaceae</taxon>
        <taxon>Papilionoideae</taxon>
        <taxon>50 kb inversion clade</taxon>
        <taxon>NPAAA clade</taxon>
        <taxon>indigoferoid/millettioid clade</taxon>
        <taxon>Phaseoleae</taxon>
        <taxon>Flemingia</taxon>
    </lineage>
</organism>
<accession>A0ABD1LWJ4</accession>
<evidence type="ECO:0000313" key="2">
    <source>
        <dbReference type="EMBL" id="KAL2327849.1"/>
    </source>
</evidence>
<keyword evidence="3" id="KW-1185">Reference proteome</keyword>
<sequence length="56" mass="6424">MNSKEEKSKKGQVEMLPPSLGQEKILKMGLAQQKLEKVNTKNRPLRNGCRAQTHYE</sequence>
<feature type="compositionally biased region" description="Basic and acidic residues" evidence="1">
    <location>
        <begin position="1"/>
        <end position="12"/>
    </location>
</feature>
<evidence type="ECO:0000256" key="1">
    <source>
        <dbReference type="SAM" id="MobiDB-lite"/>
    </source>
</evidence>
<proteinExistence type="predicted"/>
<feature type="region of interest" description="Disordered" evidence="1">
    <location>
        <begin position="37"/>
        <end position="56"/>
    </location>
</feature>
<protein>
    <submittedName>
        <fullName evidence="2">Uncharacterized protein</fullName>
    </submittedName>
</protein>